<dbReference type="STRING" id="254161.SAMN05216256_102142"/>
<comment type="caution">
    <text evidence="2">The sequence shown here is derived from an EMBL/GenBank/DDBJ whole genome shotgun (WGS) entry which is preliminary data.</text>
</comment>
<dbReference type="OrthoDB" id="6196114at2"/>
<dbReference type="AlphaFoldDB" id="A0A1S8DI82"/>
<dbReference type="RefSeq" id="WP_083726206.1">
    <property type="nucleotide sequence ID" value="NZ_FOUD01000002.1"/>
</dbReference>
<dbReference type="Proteomes" id="UP000242847">
    <property type="component" value="Unassembled WGS sequence"/>
</dbReference>
<sequence>MKQRDPSEPSRLLEDLESIRTLLDEHPEPEIGDDGQLDIPLLQDVILNPDEPPLSAVEHPAPPLTSGMANRSPNPFLPYASLAKLAEERMQLDQIMAQQSPFSAVPSSAREARLEARLQAEAQLLLQEVIDDLLPTIEDELRKRMQGKLQQLVREQLK</sequence>
<protein>
    <recommendedName>
        <fullName evidence="4">DNA polymerase III subunit chi</fullName>
    </recommendedName>
</protein>
<accession>A0A1S8DI82</accession>
<name>A0A1S8DI82_9GAMM</name>
<evidence type="ECO:0000313" key="2">
    <source>
        <dbReference type="EMBL" id="ONM44569.1"/>
    </source>
</evidence>
<evidence type="ECO:0008006" key="4">
    <source>
        <dbReference type="Google" id="ProtNLM"/>
    </source>
</evidence>
<evidence type="ECO:0000256" key="1">
    <source>
        <dbReference type="SAM" id="MobiDB-lite"/>
    </source>
</evidence>
<keyword evidence="3" id="KW-1185">Reference proteome</keyword>
<evidence type="ECO:0000313" key="3">
    <source>
        <dbReference type="Proteomes" id="UP000242847"/>
    </source>
</evidence>
<reference evidence="2 3" key="1">
    <citation type="submission" date="2017-01" db="EMBL/GenBank/DDBJ databases">
        <title>Draft genome sequence of Pseudomonas pachastrellae type strain CCUG 46540T from a deep sea.</title>
        <authorList>
            <person name="Gomila M."/>
            <person name="Mulet M."/>
            <person name="Lalucat J."/>
            <person name="Garcia-Valdes E."/>
        </authorList>
    </citation>
    <scope>NUCLEOTIDE SEQUENCE [LARGE SCALE GENOMIC DNA]</scope>
    <source>
        <strain evidence="2 3">CCUG 46540</strain>
    </source>
</reference>
<organism evidence="2 3">
    <name type="scientific">Halopseudomonas pachastrellae</name>
    <dbReference type="NCBI Taxonomy" id="254161"/>
    <lineage>
        <taxon>Bacteria</taxon>
        <taxon>Pseudomonadati</taxon>
        <taxon>Pseudomonadota</taxon>
        <taxon>Gammaproteobacteria</taxon>
        <taxon>Pseudomonadales</taxon>
        <taxon>Pseudomonadaceae</taxon>
        <taxon>Halopseudomonas</taxon>
    </lineage>
</organism>
<feature type="region of interest" description="Disordered" evidence="1">
    <location>
        <begin position="50"/>
        <end position="73"/>
    </location>
</feature>
<dbReference type="EMBL" id="MUBC01000012">
    <property type="protein sequence ID" value="ONM44569.1"/>
    <property type="molecule type" value="Genomic_DNA"/>
</dbReference>
<proteinExistence type="predicted"/>
<gene>
    <name evidence="2" type="ORF">BXT89_07340</name>
</gene>